<keyword evidence="3" id="KW-0285">Flavoprotein</keyword>
<keyword evidence="8" id="KW-1185">Reference proteome</keyword>
<dbReference type="PRINTS" id="PR00368">
    <property type="entry name" value="FADPNR"/>
</dbReference>
<dbReference type="PANTHER" id="PTHR42913">
    <property type="entry name" value="APOPTOSIS-INDUCING FACTOR 1"/>
    <property type="match status" value="1"/>
</dbReference>
<dbReference type="AlphaFoldDB" id="A0A3D8GX67"/>
<reference evidence="7 8" key="1">
    <citation type="submission" date="2018-07" db="EMBL/GenBank/DDBJ databases">
        <title>Bacillus sp. YLB-04 draft genome sequence.</title>
        <authorList>
            <person name="Yu L."/>
            <person name="Tang X."/>
        </authorList>
    </citation>
    <scope>NUCLEOTIDE SEQUENCE [LARGE SCALE GENOMIC DNA]</scope>
    <source>
        <strain evidence="7 8">YLB-04</strain>
    </source>
</reference>
<evidence type="ECO:0000256" key="2">
    <source>
        <dbReference type="ARBA" id="ARBA00005272"/>
    </source>
</evidence>
<dbReference type="Pfam" id="PF07992">
    <property type="entry name" value="Pyr_redox_2"/>
    <property type="match status" value="1"/>
</dbReference>
<comment type="cofactor">
    <cofactor evidence="1">
        <name>FAD</name>
        <dbReference type="ChEBI" id="CHEBI:57692"/>
    </cofactor>
</comment>
<keyword evidence="4" id="KW-0274">FAD</keyword>
<evidence type="ECO:0000256" key="1">
    <source>
        <dbReference type="ARBA" id="ARBA00001974"/>
    </source>
</evidence>
<dbReference type="InterPro" id="IPR036188">
    <property type="entry name" value="FAD/NAD-bd_sf"/>
</dbReference>
<proteinExistence type="inferred from homology"/>
<dbReference type="GO" id="GO:0019646">
    <property type="term" value="P:aerobic electron transport chain"/>
    <property type="evidence" value="ECO:0007669"/>
    <property type="project" value="TreeGrafter"/>
</dbReference>
<evidence type="ECO:0000256" key="5">
    <source>
        <dbReference type="ARBA" id="ARBA00023002"/>
    </source>
</evidence>
<name>A0A3D8GX67_9BACI</name>
<gene>
    <name evidence="7" type="ORF">DRW41_04365</name>
</gene>
<dbReference type="OrthoDB" id="9781621at2"/>
<accession>A0A3D8GX67</accession>
<comment type="caution">
    <text evidence="7">The sequence shown here is derived from an EMBL/GenBank/DDBJ whole genome shotgun (WGS) entry which is preliminary data.</text>
</comment>
<evidence type="ECO:0000256" key="4">
    <source>
        <dbReference type="ARBA" id="ARBA00022827"/>
    </source>
</evidence>
<dbReference type="EMBL" id="QNQT01000001">
    <property type="protein sequence ID" value="RDU38799.1"/>
    <property type="molecule type" value="Genomic_DNA"/>
</dbReference>
<evidence type="ECO:0000313" key="8">
    <source>
        <dbReference type="Proteomes" id="UP000257144"/>
    </source>
</evidence>
<dbReference type="PANTHER" id="PTHR42913:SF3">
    <property type="entry name" value="64 KDA MITOCHONDRIAL NADH DEHYDROGENASE (EUROFUNG)"/>
    <property type="match status" value="1"/>
</dbReference>
<evidence type="ECO:0000313" key="7">
    <source>
        <dbReference type="EMBL" id="RDU38799.1"/>
    </source>
</evidence>
<sequence>MKKPHIVILGAGYGGLVTTKKLEKLLRSGEATVTLINKHSYHYITTQLHKIGVGTAPDRKIALSIPELVNDSKTRFMTGTVTNVNAESQVVFLESGEEISYDYLVIALGFEVATFGIPGIKEHAFGIRSFRSSKAIYHQITKQLTLYKEDHDPSRLTFAVAGGGFTGIEMLGELAEGLPKLCEEHGVPFENVKIIGIEAAESLIPFFGDELIAYTSHIMESYNIDIFTSTKIKSCTENAVQLENGLEIPCRTLIWSCGVKANSLLERFGLPLVKGKLPVDKNLLVKGTENIFCIGDCALFMKDEKTALPPTAQVAMQEADVCGKNLTALIRGENLKAFEYHHKGSVASIGDRTAVGKVGSFTMSGWFAAIMKRVIENRYLFVLGGPSLILKQTLLLKREQLSVQTKQH</sequence>
<comment type="similarity">
    <text evidence="2">Belongs to the NADH dehydrogenase family.</text>
</comment>
<dbReference type="RefSeq" id="WP_115450714.1">
    <property type="nucleotide sequence ID" value="NZ_QNQT01000001.1"/>
</dbReference>
<feature type="domain" description="FAD/NAD(P)-binding" evidence="6">
    <location>
        <begin position="5"/>
        <end position="319"/>
    </location>
</feature>
<dbReference type="InterPro" id="IPR051169">
    <property type="entry name" value="NADH-Q_oxidoreductase"/>
</dbReference>
<keyword evidence="5" id="KW-0560">Oxidoreductase</keyword>
<organism evidence="7 8">
    <name type="scientific">Neobacillus piezotolerans</name>
    <dbReference type="NCBI Taxonomy" id="2259171"/>
    <lineage>
        <taxon>Bacteria</taxon>
        <taxon>Bacillati</taxon>
        <taxon>Bacillota</taxon>
        <taxon>Bacilli</taxon>
        <taxon>Bacillales</taxon>
        <taxon>Bacillaceae</taxon>
        <taxon>Neobacillus</taxon>
    </lineage>
</organism>
<dbReference type="Gene3D" id="3.50.50.100">
    <property type="match status" value="1"/>
</dbReference>
<dbReference type="GO" id="GO:0003955">
    <property type="term" value="F:NAD(P)H dehydrogenase (quinone) activity"/>
    <property type="evidence" value="ECO:0007669"/>
    <property type="project" value="TreeGrafter"/>
</dbReference>
<dbReference type="InterPro" id="IPR023753">
    <property type="entry name" value="FAD/NAD-binding_dom"/>
</dbReference>
<dbReference type="SUPFAM" id="SSF51905">
    <property type="entry name" value="FAD/NAD(P)-binding domain"/>
    <property type="match status" value="2"/>
</dbReference>
<evidence type="ECO:0000259" key="6">
    <source>
        <dbReference type="Pfam" id="PF07992"/>
    </source>
</evidence>
<protein>
    <submittedName>
        <fullName evidence="7">NAD(P)/FAD-dependent oxidoreductase</fullName>
    </submittedName>
</protein>
<dbReference type="Proteomes" id="UP000257144">
    <property type="component" value="Unassembled WGS sequence"/>
</dbReference>
<evidence type="ECO:0000256" key="3">
    <source>
        <dbReference type="ARBA" id="ARBA00022630"/>
    </source>
</evidence>